<keyword evidence="7" id="KW-0411">Iron-sulfur</keyword>
<dbReference type="InterPro" id="IPR051198">
    <property type="entry name" value="BchE-like"/>
</dbReference>
<evidence type="ECO:0000256" key="3">
    <source>
        <dbReference type="ARBA" id="ARBA00022679"/>
    </source>
</evidence>
<keyword evidence="11" id="KW-1185">Reference proteome</keyword>
<keyword evidence="6" id="KW-0408">Iron</keyword>
<dbReference type="Gene3D" id="3.80.30.20">
    <property type="entry name" value="tm_1862 like domain"/>
    <property type="match status" value="1"/>
</dbReference>
<dbReference type="GO" id="GO:0005829">
    <property type="term" value="C:cytosol"/>
    <property type="evidence" value="ECO:0007669"/>
    <property type="project" value="TreeGrafter"/>
</dbReference>
<dbReference type="InterPro" id="IPR058240">
    <property type="entry name" value="rSAM_sf"/>
</dbReference>
<dbReference type="PROSITE" id="PS51918">
    <property type="entry name" value="RADICAL_SAM"/>
    <property type="match status" value="1"/>
</dbReference>
<keyword evidence="5" id="KW-0479">Metal-binding</keyword>
<dbReference type="AlphaFoldDB" id="A0A3R7I363"/>
<dbReference type="SFLD" id="SFLDG01082">
    <property type="entry name" value="B12-binding_domain_containing"/>
    <property type="match status" value="1"/>
</dbReference>
<dbReference type="SMART" id="SM00729">
    <property type="entry name" value="Elp3"/>
    <property type="match status" value="1"/>
</dbReference>
<accession>A0A3R7I363</accession>
<reference evidence="10 11" key="1">
    <citation type="journal article" date="2014" name="Genome Announc.">
        <title>Draft Genome Sequence of Streptomyces fradiae ATCC 19609, a Strain Highly Sensitive to Antibiotics.</title>
        <authorList>
            <person name="Bekker O.B."/>
            <person name="Klimina K.M."/>
            <person name="Vatlin A.A."/>
            <person name="Zakharevich N.V."/>
            <person name="Kasianov A.S."/>
            <person name="Danilenko V.N."/>
        </authorList>
    </citation>
    <scope>NUCLEOTIDE SEQUENCE [LARGE SCALE GENOMIC DNA]</scope>
    <source>
        <strain evidence="10 11">ATCC 19609</strain>
    </source>
</reference>
<dbReference type="SFLD" id="SFLDG01123">
    <property type="entry name" value="methyltransferase_(Class_B)"/>
    <property type="match status" value="1"/>
</dbReference>
<dbReference type="InterPro" id="IPR034466">
    <property type="entry name" value="Methyltransferase_Class_B"/>
</dbReference>
<sequence length="802" mass="87177">MGFPMPQPRVLLINPPIWNVYAPHLAVPLLAAVMRRHGWQVSSLDLSIEQTDWLLSAEGLAALLPRAERRWDVLPDTERRAHLERLAAFPDTIGRIDRARAALTSRDVLTDPSSFTDAATVVRNALGCVSAAFPGLSFDLRGNFSCFSPRRSDSVLEAAVSPDRNVYGWVIERRPIRALDDSDLAVAGISVSADTQLIAALTIARYIKRRRPDVHVVMGGNLTTRMVSRWQQEHPFFRYVDSFVSYEGEDALPALCDRVVGTDHRPVPGLLERDGRGGLLRTPAAMVDISELPRPDFDGLPLDRYFAPGPVLPLQASRSCAWDCAFCSIPFASNKFRLRRPEQVVDDMAALAAENGTDTFMFVDEIMTLTSLRGVSRALIEGGHELFWYGETRFGKGLDDKLASALRRSGCRRLDLGLESYNQRVLDLMRKGTKVADIEPSLAALLGNKVPVHLFCMTGFPGETAEEAQRTRDLVAEVLQRSVREYGVPYSTAANGPFVLDVLSPVGQRPDLFGVEVVPPEDGEDLAFDLDYTVTEGLTQEDATRLTSGAEASGANASPAGAAFHRNTWIGDAEEWSFLWAVAEAELPEGRLAPPPGSCPALCAGTRLRRAEGVRTRLSPGDRELLVHVPSRDALVSVAQEWQALLDEGPWTVAELLLELPRPRAATAALIRLLHHGAVTPVSVTGDHGRAHPPWHAAHPHRVAQALPDGSCLLVSPETGRRTRVSAAARAVWLLSADGASLDGLAARTRLAERRLRPLLDDLVGSGVLAAARLAPGLLRSTTPADPAGAADRPTSAVSPLR</sequence>
<dbReference type="PANTHER" id="PTHR43409">
    <property type="entry name" value="ANAEROBIC MAGNESIUM-PROTOPORPHYRIN IX MONOMETHYL ESTER CYCLASE-RELATED"/>
    <property type="match status" value="1"/>
</dbReference>
<dbReference type="GO" id="GO:0046872">
    <property type="term" value="F:metal ion binding"/>
    <property type="evidence" value="ECO:0007669"/>
    <property type="project" value="UniProtKB-KW"/>
</dbReference>
<dbReference type="InterPro" id="IPR007197">
    <property type="entry name" value="rSAM"/>
</dbReference>
<organism evidence="10 11">
    <name type="scientific">Streptomyces xinghaiensis</name>
    <dbReference type="NCBI Taxonomy" id="1038928"/>
    <lineage>
        <taxon>Bacteria</taxon>
        <taxon>Bacillati</taxon>
        <taxon>Actinomycetota</taxon>
        <taxon>Actinomycetes</taxon>
        <taxon>Kitasatosporales</taxon>
        <taxon>Streptomycetaceae</taxon>
        <taxon>Streptomyces</taxon>
    </lineage>
</organism>
<evidence type="ECO:0000259" key="9">
    <source>
        <dbReference type="PROSITE" id="PS51918"/>
    </source>
</evidence>
<protein>
    <submittedName>
        <fullName evidence="10">B12-binding domain-containing radical SAM protein</fullName>
    </submittedName>
</protein>
<dbReference type="Gene3D" id="3.40.50.280">
    <property type="entry name" value="Cobalamin-binding domain"/>
    <property type="match status" value="1"/>
</dbReference>
<dbReference type="InterPro" id="IPR023404">
    <property type="entry name" value="rSAM_horseshoe"/>
</dbReference>
<keyword evidence="3" id="KW-0808">Transferase</keyword>
<comment type="cofactor">
    <cofactor evidence="1">
        <name>[4Fe-4S] cluster</name>
        <dbReference type="ChEBI" id="CHEBI:49883"/>
    </cofactor>
</comment>
<dbReference type="Proteomes" id="UP000028058">
    <property type="component" value="Unassembled WGS sequence"/>
</dbReference>
<name>A0A3R7I363_9ACTN</name>
<dbReference type="InterPro" id="IPR006638">
    <property type="entry name" value="Elp3/MiaA/NifB-like_rSAM"/>
</dbReference>
<feature type="region of interest" description="Disordered" evidence="8">
    <location>
        <begin position="779"/>
        <end position="802"/>
    </location>
</feature>
<evidence type="ECO:0000313" key="11">
    <source>
        <dbReference type="Proteomes" id="UP000028058"/>
    </source>
</evidence>
<dbReference type="Pfam" id="PF04055">
    <property type="entry name" value="Radical_SAM"/>
    <property type="match status" value="1"/>
</dbReference>
<dbReference type="EMBL" id="JNAD02000005">
    <property type="protein sequence ID" value="RKM96017.1"/>
    <property type="molecule type" value="Genomic_DNA"/>
</dbReference>
<dbReference type="GO" id="GO:0003824">
    <property type="term" value="F:catalytic activity"/>
    <property type="evidence" value="ECO:0007669"/>
    <property type="project" value="InterPro"/>
</dbReference>
<keyword evidence="4" id="KW-0949">S-adenosyl-L-methionine</keyword>
<evidence type="ECO:0000256" key="2">
    <source>
        <dbReference type="ARBA" id="ARBA00022603"/>
    </source>
</evidence>
<dbReference type="SFLD" id="SFLDS00029">
    <property type="entry name" value="Radical_SAM"/>
    <property type="match status" value="1"/>
</dbReference>
<evidence type="ECO:0000256" key="5">
    <source>
        <dbReference type="ARBA" id="ARBA00022723"/>
    </source>
</evidence>
<evidence type="ECO:0000256" key="4">
    <source>
        <dbReference type="ARBA" id="ARBA00022691"/>
    </source>
</evidence>
<dbReference type="PANTHER" id="PTHR43409:SF7">
    <property type="entry name" value="BLL1977 PROTEIN"/>
    <property type="match status" value="1"/>
</dbReference>
<evidence type="ECO:0000313" key="10">
    <source>
        <dbReference type="EMBL" id="RKM96017.1"/>
    </source>
</evidence>
<gene>
    <name evidence="10" type="ORF">SFRA_013600</name>
</gene>
<evidence type="ECO:0000256" key="6">
    <source>
        <dbReference type="ARBA" id="ARBA00023004"/>
    </source>
</evidence>
<feature type="domain" description="Radical SAM core" evidence="9">
    <location>
        <begin position="306"/>
        <end position="529"/>
    </location>
</feature>
<evidence type="ECO:0000256" key="1">
    <source>
        <dbReference type="ARBA" id="ARBA00001966"/>
    </source>
</evidence>
<evidence type="ECO:0000256" key="7">
    <source>
        <dbReference type="ARBA" id="ARBA00023014"/>
    </source>
</evidence>
<comment type="caution">
    <text evidence="10">The sequence shown here is derived from an EMBL/GenBank/DDBJ whole genome shotgun (WGS) entry which is preliminary data.</text>
</comment>
<dbReference type="CDD" id="cd01335">
    <property type="entry name" value="Radical_SAM"/>
    <property type="match status" value="1"/>
</dbReference>
<dbReference type="SUPFAM" id="SSF102114">
    <property type="entry name" value="Radical SAM enzymes"/>
    <property type="match status" value="1"/>
</dbReference>
<dbReference type="GO" id="GO:0051539">
    <property type="term" value="F:4 iron, 4 sulfur cluster binding"/>
    <property type="evidence" value="ECO:0007669"/>
    <property type="project" value="UniProtKB-KW"/>
</dbReference>
<proteinExistence type="predicted"/>
<keyword evidence="2" id="KW-0489">Methyltransferase</keyword>
<evidence type="ECO:0000256" key="8">
    <source>
        <dbReference type="SAM" id="MobiDB-lite"/>
    </source>
</evidence>